<organism evidence="9 10">
    <name type="scientific">Litorimonas cladophorae</name>
    <dbReference type="NCBI Taxonomy" id="1220491"/>
    <lineage>
        <taxon>Bacteria</taxon>
        <taxon>Pseudomonadati</taxon>
        <taxon>Pseudomonadota</taxon>
        <taxon>Alphaproteobacteria</taxon>
        <taxon>Maricaulales</taxon>
        <taxon>Robiginitomaculaceae</taxon>
    </lineage>
</organism>
<evidence type="ECO:0000256" key="4">
    <source>
        <dbReference type="ARBA" id="ARBA00022840"/>
    </source>
</evidence>
<evidence type="ECO:0000256" key="2">
    <source>
        <dbReference type="ARBA" id="ARBA00022695"/>
    </source>
</evidence>
<dbReference type="Gene3D" id="3.30.460.10">
    <property type="entry name" value="Beta Polymerase, domain 2"/>
    <property type="match status" value="2"/>
</dbReference>
<evidence type="ECO:0000259" key="8">
    <source>
        <dbReference type="Pfam" id="PF08335"/>
    </source>
</evidence>
<dbReference type="Gene3D" id="1.20.120.330">
    <property type="entry name" value="Nucleotidyltransferases domain 2"/>
    <property type="match status" value="1"/>
</dbReference>
<keyword evidence="10" id="KW-1185">Reference proteome</keyword>
<evidence type="ECO:0000313" key="10">
    <source>
        <dbReference type="Proteomes" id="UP000600865"/>
    </source>
</evidence>
<dbReference type="InterPro" id="IPR043519">
    <property type="entry name" value="NT_sf"/>
</dbReference>
<feature type="domain" description="Glutamate-ammonia ligase adenylyltransferase repeated" evidence="7">
    <location>
        <begin position="486"/>
        <end position="701"/>
    </location>
</feature>
<keyword evidence="2" id="KW-0548">Nucleotidyltransferase</keyword>
<dbReference type="PANTHER" id="PTHR30621">
    <property type="entry name" value="GLUTAMINE SYNTHETASE ADENYLYLTRANSFERASE"/>
    <property type="match status" value="1"/>
</dbReference>
<evidence type="ECO:0000259" key="7">
    <source>
        <dbReference type="Pfam" id="PF03710"/>
    </source>
</evidence>
<feature type="domain" description="Glutamate-ammonia ligase adenylyltransferase repeated" evidence="7">
    <location>
        <begin position="62"/>
        <end position="223"/>
    </location>
</feature>
<evidence type="ECO:0008006" key="11">
    <source>
        <dbReference type="Google" id="ProtNLM"/>
    </source>
</evidence>
<dbReference type="RefSeq" id="WP_189581947.1">
    <property type="nucleotide sequence ID" value="NZ_BMYV01000001.1"/>
</dbReference>
<keyword evidence="5" id="KW-0460">Magnesium</keyword>
<dbReference type="GO" id="GO:0000820">
    <property type="term" value="P:regulation of glutamine family amino acid metabolic process"/>
    <property type="evidence" value="ECO:0007669"/>
    <property type="project" value="TreeGrafter"/>
</dbReference>
<dbReference type="GO" id="GO:0005829">
    <property type="term" value="C:cytosol"/>
    <property type="evidence" value="ECO:0007669"/>
    <property type="project" value="TreeGrafter"/>
</dbReference>
<keyword evidence="6" id="KW-0511">Multifunctional enzyme</keyword>
<accession>A0A918KFD9</accession>
<evidence type="ECO:0000313" key="9">
    <source>
        <dbReference type="EMBL" id="GGX61464.1"/>
    </source>
</evidence>
<dbReference type="GO" id="GO:0008882">
    <property type="term" value="F:[glutamate-ammonia-ligase] adenylyltransferase activity"/>
    <property type="evidence" value="ECO:0007669"/>
    <property type="project" value="InterPro"/>
</dbReference>
<keyword evidence="1" id="KW-0808">Transferase</keyword>
<dbReference type="Proteomes" id="UP000600865">
    <property type="component" value="Unassembled WGS sequence"/>
</dbReference>
<dbReference type="CDD" id="cd05401">
    <property type="entry name" value="NT_GlnE_GlnD_like"/>
    <property type="match status" value="2"/>
</dbReference>
<dbReference type="InterPro" id="IPR013546">
    <property type="entry name" value="PII_UdlTrfase/GS_AdlTrfase"/>
</dbReference>
<gene>
    <name evidence="9" type="ORF">GCM10011309_09270</name>
</gene>
<protein>
    <recommendedName>
        <fullName evidence="11">Glutamate-ammonia-ligase adenylyltransferase</fullName>
    </recommendedName>
</protein>
<dbReference type="PANTHER" id="PTHR30621:SF0">
    <property type="entry name" value="BIFUNCTIONAL GLUTAMINE SYNTHETASE ADENYLYLTRANSFERASE_ADENYLYL-REMOVING ENZYME"/>
    <property type="match status" value="1"/>
</dbReference>
<dbReference type="Pfam" id="PF08335">
    <property type="entry name" value="GlnD_UR_UTase"/>
    <property type="match status" value="1"/>
</dbReference>
<proteinExistence type="predicted"/>
<comment type="caution">
    <text evidence="9">The sequence shown here is derived from an EMBL/GenBank/DDBJ whole genome shotgun (WGS) entry which is preliminary data.</text>
</comment>
<dbReference type="InterPro" id="IPR023057">
    <property type="entry name" value="GlnE"/>
</dbReference>
<dbReference type="SUPFAM" id="SSF81301">
    <property type="entry name" value="Nucleotidyltransferase"/>
    <property type="match status" value="2"/>
</dbReference>
<evidence type="ECO:0000256" key="1">
    <source>
        <dbReference type="ARBA" id="ARBA00022679"/>
    </source>
</evidence>
<evidence type="ECO:0000256" key="5">
    <source>
        <dbReference type="ARBA" id="ARBA00022842"/>
    </source>
</evidence>
<evidence type="ECO:0000256" key="6">
    <source>
        <dbReference type="ARBA" id="ARBA00023268"/>
    </source>
</evidence>
<sequence length="851" mass="96222">MPAAFSNEALRQNPYLSDLAERFPNSETLEGLHSRLATAEAEDLPQIKGQFSLGFARTHFQDFDDMGRTWTVFADATIDRALQLAWQIVGKRHKLVLPETSVPGLFILGLGKLGGFDLNFSSDIDLIAFYDAETLPVPAHKGQAYIASEVCKRLTQILQPRNAPDFVWRVDWRLRPESSGTGLAISSAKAETFYFFRSLPWHRLALMKARVVAGDVEAGQALLNRLEPFIWRRNLDFTTLDELAALKTRINNEHPGLETERAAPDPITDAAVGFNLKLGRGGIREIEFIANAQQLIHGGKRPDLRVTNTRAALSNLAQTELITQQDADELRAHYAYFRKVENAVQMFRNEQTHIIPDGDANVAMRALIGDPENFDKEISTRRQEVHARFSTLFRDNAQTEKTTNLSTLDEHATLIARSWTRGFQDHGVPATSRHKYQELGHNLVARVQRLDRPDAFERIDSFLKQLGRSEQYFALLSRHPDLLDKLVSPLLHSPHMSEILAQSPHIIDIFLSPEDSELREQSEFVLTSPDYEHRLEALRRFVNEQLFLNYTHFLDGKTTARGLQQKLTDIAEETLTLSLRIVADDLEVESIPMTILGLGKMGTRAMGPKSDLDLIFLFADDCDPDLAAKAVRRMRTTLTTKLREGIAYELDTRLRPSGRSGPPAVKLSAFHDHHMNRAHSWEHIALAPARIVGGDEVLGSKVMAIKKEILTRPRDTAAFKADAYVMFQRLAEERLKETPPDIWRTKLRRGGLMEADYIHACFDVLAVKPPTELAPIMENWNESIIWERLLGLTGKPVSETPARFAQKISIETLPQLWAEQDKMIKELTAKFFADQKMSKSPAPGPVIWRKP</sequence>
<keyword evidence="4" id="KW-0067">ATP-binding</keyword>
<dbReference type="AlphaFoldDB" id="A0A918KFD9"/>
<dbReference type="SUPFAM" id="SSF81593">
    <property type="entry name" value="Nucleotidyltransferase substrate binding subunit/domain"/>
    <property type="match status" value="1"/>
</dbReference>
<dbReference type="InterPro" id="IPR005190">
    <property type="entry name" value="GlnE_rpt_dom"/>
</dbReference>
<feature type="domain" description="PII-uridylyltransferase/Glutamine-synthetase adenylyltransferase" evidence="8">
    <location>
        <begin position="267"/>
        <end position="393"/>
    </location>
</feature>
<dbReference type="GO" id="GO:0005524">
    <property type="term" value="F:ATP binding"/>
    <property type="evidence" value="ECO:0007669"/>
    <property type="project" value="UniProtKB-KW"/>
</dbReference>
<reference evidence="9 10" key="1">
    <citation type="journal article" date="2014" name="Int. J. Syst. Evol. Microbiol.">
        <title>Complete genome sequence of Corynebacterium casei LMG S-19264T (=DSM 44701T), isolated from a smear-ripened cheese.</title>
        <authorList>
            <consortium name="US DOE Joint Genome Institute (JGI-PGF)"/>
            <person name="Walter F."/>
            <person name="Albersmeier A."/>
            <person name="Kalinowski J."/>
            <person name="Ruckert C."/>
        </authorList>
    </citation>
    <scope>NUCLEOTIDE SEQUENCE [LARGE SCALE GENOMIC DNA]</scope>
    <source>
        <strain evidence="9 10">KCTC 23968</strain>
    </source>
</reference>
<dbReference type="Pfam" id="PF03710">
    <property type="entry name" value="GlnE"/>
    <property type="match status" value="2"/>
</dbReference>
<evidence type="ECO:0000256" key="3">
    <source>
        <dbReference type="ARBA" id="ARBA00022741"/>
    </source>
</evidence>
<dbReference type="EMBL" id="BMYV01000001">
    <property type="protein sequence ID" value="GGX61464.1"/>
    <property type="molecule type" value="Genomic_DNA"/>
</dbReference>
<name>A0A918KFD9_9PROT</name>
<keyword evidence="3" id="KW-0547">Nucleotide-binding</keyword>